<evidence type="ECO:0000313" key="1">
    <source>
        <dbReference type="EMBL" id="MEV8158985.1"/>
    </source>
</evidence>
<evidence type="ECO:0000313" key="2">
    <source>
        <dbReference type="Proteomes" id="UP001553031"/>
    </source>
</evidence>
<dbReference type="Pfam" id="PF20131">
    <property type="entry name" value="MC3"/>
    <property type="match status" value="1"/>
</dbReference>
<keyword evidence="2" id="KW-1185">Reference proteome</keyword>
<sequence length="181" mass="19555">MARSCSLREAGLCVGAVVQCVIVTIWRERSPAQAAMLNPALLASLITAAAGEYHRAAGDPMPWPLAFLVAPMVLHRRTRNALPRTTRTHLANWLASHPVEHAGFARRVHALADVVREGLRFGLAHSMLSIDDQGRVLGTVNARPLSSTETSALINKAGFVGKWLAKLDEPATAFILLNVKP</sequence>
<organism evidence="1 2">
    <name type="scientific">Kocuria salsicia</name>
    <dbReference type="NCBI Taxonomy" id="664639"/>
    <lineage>
        <taxon>Bacteria</taxon>
        <taxon>Bacillati</taxon>
        <taxon>Actinomycetota</taxon>
        <taxon>Actinomycetes</taxon>
        <taxon>Micrococcales</taxon>
        <taxon>Micrococcaceae</taxon>
        <taxon>Kocuria</taxon>
    </lineage>
</organism>
<name>A0ABV3KF39_9MICC</name>
<dbReference type="Proteomes" id="UP001553031">
    <property type="component" value="Unassembled WGS sequence"/>
</dbReference>
<comment type="caution">
    <text evidence="1">The sequence shown here is derived from an EMBL/GenBank/DDBJ whole genome shotgun (WGS) entry which is preliminary data.</text>
</comment>
<reference evidence="1 2" key="1">
    <citation type="submission" date="2024-06" db="EMBL/GenBank/DDBJ databases">
        <title>The Natural Products Discovery Center: Release of the First 8490 Sequenced Strains for Exploring Actinobacteria Biosynthetic Diversity.</title>
        <authorList>
            <person name="Kalkreuter E."/>
            <person name="Kautsar S.A."/>
            <person name="Yang D."/>
            <person name="Bader C.D."/>
            <person name="Teijaro C.N."/>
            <person name="Fluegel L."/>
            <person name="Davis C.M."/>
            <person name="Simpson J.R."/>
            <person name="Lauterbach L."/>
            <person name="Steele A.D."/>
            <person name="Gui C."/>
            <person name="Meng S."/>
            <person name="Li G."/>
            <person name="Viehrig K."/>
            <person name="Ye F."/>
            <person name="Su P."/>
            <person name="Kiefer A.F."/>
            <person name="Nichols A."/>
            <person name="Cepeda A.J."/>
            <person name="Yan W."/>
            <person name="Fan B."/>
            <person name="Jiang Y."/>
            <person name="Adhikari A."/>
            <person name="Zheng C.-J."/>
            <person name="Schuster L."/>
            <person name="Cowan T.M."/>
            <person name="Smanski M.J."/>
            <person name="Chevrette M.G."/>
            <person name="De Carvalho L.P.S."/>
            <person name="Shen B."/>
        </authorList>
    </citation>
    <scope>NUCLEOTIDE SEQUENCE [LARGE SCALE GENOMIC DNA]</scope>
    <source>
        <strain evidence="1 2">NPDC079179</strain>
    </source>
</reference>
<accession>A0ABV3KF39</accession>
<gene>
    <name evidence="1" type="ORF">AB0O96_12450</name>
</gene>
<dbReference type="InterPro" id="IPR045390">
    <property type="entry name" value="ABC-3C_MC3"/>
</dbReference>
<protein>
    <submittedName>
        <fullName evidence="1">Three component ABC system middle component</fullName>
    </submittedName>
</protein>
<proteinExistence type="predicted"/>
<dbReference type="EMBL" id="JBFBLL010000017">
    <property type="protein sequence ID" value="MEV8158985.1"/>
    <property type="molecule type" value="Genomic_DNA"/>
</dbReference>
<dbReference type="RefSeq" id="WP_363785938.1">
    <property type="nucleotide sequence ID" value="NZ_JBFBLL010000017.1"/>
</dbReference>